<dbReference type="Proteomes" id="UP000265520">
    <property type="component" value="Unassembled WGS sequence"/>
</dbReference>
<reference evidence="2 3" key="1">
    <citation type="journal article" date="2018" name="Front. Plant Sci.">
        <title>Red Clover (Trifolium pratense) and Zigzag Clover (T. medium) - A Picture of Genomic Similarities and Differences.</title>
        <authorList>
            <person name="Dluhosova J."/>
            <person name="Istvanek J."/>
            <person name="Nedelnik J."/>
            <person name="Repkova J."/>
        </authorList>
    </citation>
    <scope>NUCLEOTIDE SEQUENCE [LARGE SCALE GENOMIC DNA]</scope>
    <source>
        <strain evidence="3">cv. 10/8</strain>
        <tissue evidence="2">Leaf</tissue>
    </source>
</reference>
<evidence type="ECO:0000313" key="3">
    <source>
        <dbReference type="Proteomes" id="UP000265520"/>
    </source>
</evidence>
<dbReference type="EMBL" id="LXQA010272118">
    <property type="protein sequence ID" value="MCI39818.1"/>
    <property type="molecule type" value="Genomic_DNA"/>
</dbReference>
<proteinExistence type="predicted"/>
<evidence type="ECO:0000313" key="2">
    <source>
        <dbReference type="EMBL" id="MCI39818.1"/>
    </source>
</evidence>
<accession>A0A392RT57</accession>
<comment type="caution">
    <text evidence="2">The sequence shown here is derived from an EMBL/GenBank/DDBJ whole genome shotgun (WGS) entry which is preliminary data.</text>
</comment>
<feature type="non-terminal residue" evidence="2">
    <location>
        <position position="66"/>
    </location>
</feature>
<feature type="region of interest" description="Disordered" evidence="1">
    <location>
        <begin position="40"/>
        <end position="66"/>
    </location>
</feature>
<dbReference type="AlphaFoldDB" id="A0A392RT57"/>
<protein>
    <submittedName>
        <fullName evidence="2">Uncharacterized protein</fullName>
    </submittedName>
</protein>
<evidence type="ECO:0000256" key="1">
    <source>
        <dbReference type="SAM" id="MobiDB-lite"/>
    </source>
</evidence>
<keyword evidence="3" id="KW-1185">Reference proteome</keyword>
<sequence>MVAQRRPASIQRKEIRNFLAAARVSEHGRPTTNTLAQRRHEIHEEQPRRCKARPASLSAHGCSVLG</sequence>
<name>A0A392RT57_9FABA</name>
<organism evidence="2 3">
    <name type="scientific">Trifolium medium</name>
    <dbReference type="NCBI Taxonomy" id="97028"/>
    <lineage>
        <taxon>Eukaryota</taxon>
        <taxon>Viridiplantae</taxon>
        <taxon>Streptophyta</taxon>
        <taxon>Embryophyta</taxon>
        <taxon>Tracheophyta</taxon>
        <taxon>Spermatophyta</taxon>
        <taxon>Magnoliopsida</taxon>
        <taxon>eudicotyledons</taxon>
        <taxon>Gunneridae</taxon>
        <taxon>Pentapetalae</taxon>
        <taxon>rosids</taxon>
        <taxon>fabids</taxon>
        <taxon>Fabales</taxon>
        <taxon>Fabaceae</taxon>
        <taxon>Papilionoideae</taxon>
        <taxon>50 kb inversion clade</taxon>
        <taxon>NPAAA clade</taxon>
        <taxon>Hologalegina</taxon>
        <taxon>IRL clade</taxon>
        <taxon>Trifolieae</taxon>
        <taxon>Trifolium</taxon>
    </lineage>
</organism>